<evidence type="ECO:0000256" key="2">
    <source>
        <dbReference type="ARBA" id="ARBA00022737"/>
    </source>
</evidence>
<comment type="caution">
    <text evidence="7">The sequence shown here is derived from an EMBL/GenBank/DDBJ whole genome shotgun (WGS) entry which is preliminary data.</text>
</comment>
<proteinExistence type="predicted"/>
<dbReference type="Pfam" id="PF13499">
    <property type="entry name" value="EF-hand_7"/>
    <property type="match status" value="2"/>
</dbReference>
<dbReference type="PROSITE" id="PS50222">
    <property type="entry name" value="EF_HAND_2"/>
    <property type="match status" value="4"/>
</dbReference>
<gene>
    <name evidence="6" type="ORF">EDS130_LOCUS7118</name>
    <name evidence="7" type="ORF">XAT740_LOCUS13761</name>
</gene>
<feature type="domain" description="EF-hand" evidence="5">
    <location>
        <begin position="100"/>
        <end position="135"/>
    </location>
</feature>
<dbReference type="PANTHER" id="PTHR23048">
    <property type="entry name" value="MYOSIN LIGHT CHAIN 1, 3"/>
    <property type="match status" value="1"/>
</dbReference>
<keyword evidence="8" id="KW-1185">Reference proteome</keyword>
<dbReference type="Gene3D" id="1.10.238.10">
    <property type="entry name" value="EF-hand"/>
    <property type="match status" value="2"/>
</dbReference>
<keyword evidence="2" id="KW-0677">Repeat</keyword>
<sequence>MDRNFASPTFPKAIKPAKSRRRELTEEENDELREAFELFDNDKDNELDYHEFKVALRALGFDVHKAEAQKLMRDYDRQGKNKITFQDFHEVASEMMFQRDSRDEILKAFKLFDDDEAGKISLKKLRRVARELGDNINENELKAMIDEFDLDGDGEINFDEFLAMLNSD</sequence>
<dbReference type="OrthoDB" id="343296at2759"/>
<evidence type="ECO:0000256" key="4">
    <source>
        <dbReference type="SAM" id="MobiDB-lite"/>
    </source>
</evidence>
<evidence type="ECO:0000313" key="8">
    <source>
        <dbReference type="Proteomes" id="UP000663828"/>
    </source>
</evidence>
<evidence type="ECO:0000256" key="1">
    <source>
        <dbReference type="ARBA" id="ARBA00022723"/>
    </source>
</evidence>
<dbReference type="InterPro" id="IPR050230">
    <property type="entry name" value="CALM/Myosin/TropC-like"/>
</dbReference>
<evidence type="ECO:0000256" key="3">
    <source>
        <dbReference type="ARBA" id="ARBA00022837"/>
    </source>
</evidence>
<feature type="domain" description="EF-hand" evidence="5">
    <location>
        <begin position="136"/>
        <end position="168"/>
    </location>
</feature>
<dbReference type="SUPFAM" id="SSF47473">
    <property type="entry name" value="EF-hand"/>
    <property type="match status" value="1"/>
</dbReference>
<dbReference type="Proteomes" id="UP000663828">
    <property type="component" value="Unassembled WGS sequence"/>
</dbReference>
<protein>
    <recommendedName>
        <fullName evidence="5">EF-hand domain-containing protein</fullName>
    </recommendedName>
</protein>
<evidence type="ECO:0000259" key="5">
    <source>
        <dbReference type="PROSITE" id="PS50222"/>
    </source>
</evidence>
<feature type="region of interest" description="Disordered" evidence="4">
    <location>
        <begin position="1"/>
        <end position="28"/>
    </location>
</feature>
<dbReference type="InterPro" id="IPR018247">
    <property type="entry name" value="EF_Hand_1_Ca_BS"/>
</dbReference>
<name>A0A814HLK0_ADIRI</name>
<dbReference type="PANTHER" id="PTHR23048:SF48">
    <property type="entry name" value="CENTRIN 3"/>
    <property type="match status" value="1"/>
</dbReference>
<dbReference type="Proteomes" id="UP000663852">
    <property type="component" value="Unassembled WGS sequence"/>
</dbReference>
<accession>A0A814HLK0</accession>
<dbReference type="CDD" id="cd00051">
    <property type="entry name" value="EFh"/>
    <property type="match status" value="1"/>
</dbReference>
<keyword evidence="3" id="KW-0106">Calcium</keyword>
<dbReference type="PROSITE" id="PS00018">
    <property type="entry name" value="EF_HAND_1"/>
    <property type="match status" value="2"/>
</dbReference>
<keyword evidence="1" id="KW-0479">Metal-binding</keyword>
<dbReference type="AlphaFoldDB" id="A0A814HLK0"/>
<dbReference type="EMBL" id="CAJNOJ010000021">
    <property type="protein sequence ID" value="CAF0846934.1"/>
    <property type="molecule type" value="Genomic_DNA"/>
</dbReference>
<evidence type="ECO:0000313" key="7">
    <source>
        <dbReference type="EMBL" id="CAF1011775.1"/>
    </source>
</evidence>
<feature type="domain" description="EF-hand" evidence="5">
    <location>
        <begin position="63"/>
        <end position="98"/>
    </location>
</feature>
<evidence type="ECO:0000313" key="6">
    <source>
        <dbReference type="EMBL" id="CAF0846934.1"/>
    </source>
</evidence>
<organism evidence="7 8">
    <name type="scientific">Adineta ricciae</name>
    <name type="common">Rotifer</name>
    <dbReference type="NCBI Taxonomy" id="249248"/>
    <lineage>
        <taxon>Eukaryota</taxon>
        <taxon>Metazoa</taxon>
        <taxon>Spiralia</taxon>
        <taxon>Gnathifera</taxon>
        <taxon>Rotifera</taxon>
        <taxon>Eurotatoria</taxon>
        <taxon>Bdelloidea</taxon>
        <taxon>Adinetida</taxon>
        <taxon>Adinetidae</taxon>
        <taxon>Adineta</taxon>
    </lineage>
</organism>
<dbReference type="EMBL" id="CAJNOR010000807">
    <property type="protein sequence ID" value="CAF1011775.1"/>
    <property type="molecule type" value="Genomic_DNA"/>
</dbReference>
<dbReference type="GO" id="GO:0005509">
    <property type="term" value="F:calcium ion binding"/>
    <property type="evidence" value="ECO:0007669"/>
    <property type="project" value="InterPro"/>
</dbReference>
<dbReference type="FunFam" id="1.10.238.10:FF:000001">
    <property type="entry name" value="Calmodulin 1"/>
    <property type="match status" value="1"/>
</dbReference>
<dbReference type="InterPro" id="IPR002048">
    <property type="entry name" value="EF_hand_dom"/>
</dbReference>
<reference evidence="7" key="1">
    <citation type="submission" date="2021-02" db="EMBL/GenBank/DDBJ databases">
        <authorList>
            <person name="Nowell W R."/>
        </authorList>
    </citation>
    <scope>NUCLEOTIDE SEQUENCE</scope>
</reference>
<dbReference type="InterPro" id="IPR011992">
    <property type="entry name" value="EF-hand-dom_pair"/>
</dbReference>
<dbReference type="SMART" id="SM00054">
    <property type="entry name" value="EFh"/>
    <property type="match status" value="4"/>
</dbReference>
<dbReference type="GO" id="GO:0016460">
    <property type="term" value="C:myosin II complex"/>
    <property type="evidence" value="ECO:0007669"/>
    <property type="project" value="TreeGrafter"/>
</dbReference>
<feature type="domain" description="EF-hand" evidence="5">
    <location>
        <begin position="27"/>
        <end position="62"/>
    </location>
</feature>